<dbReference type="PROSITE" id="PS51257">
    <property type="entry name" value="PROKAR_LIPOPROTEIN"/>
    <property type="match status" value="1"/>
</dbReference>
<feature type="region of interest" description="Disordered" evidence="4">
    <location>
        <begin position="237"/>
        <end position="294"/>
    </location>
</feature>
<reference evidence="6 7" key="1">
    <citation type="submission" date="2020-08" db="EMBL/GenBank/DDBJ databases">
        <title>Complete genome sequence of Entomobacter blattae G55GP.</title>
        <authorList>
            <person name="Poehlein A."/>
            <person name="Guzman J."/>
            <person name="Daniel R."/>
            <person name="Vilcinskas A."/>
        </authorList>
    </citation>
    <scope>NUCLEOTIDE SEQUENCE [LARGE SCALE GENOMIC DNA]</scope>
    <source>
        <strain evidence="6 7">G55GP</strain>
    </source>
</reference>
<dbReference type="InterPro" id="IPR051010">
    <property type="entry name" value="BCAA_transport"/>
</dbReference>
<dbReference type="GO" id="GO:0006865">
    <property type="term" value="P:amino acid transport"/>
    <property type="evidence" value="ECO:0007669"/>
    <property type="project" value="UniProtKB-KW"/>
</dbReference>
<feature type="compositionally biased region" description="Low complexity" evidence="4">
    <location>
        <begin position="239"/>
        <end position="253"/>
    </location>
</feature>
<evidence type="ECO:0000256" key="1">
    <source>
        <dbReference type="ARBA" id="ARBA00010062"/>
    </source>
</evidence>
<dbReference type="Pfam" id="PF13458">
    <property type="entry name" value="Peripla_BP_6"/>
    <property type="match status" value="1"/>
</dbReference>
<evidence type="ECO:0000313" key="7">
    <source>
        <dbReference type="Proteomes" id="UP000516349"/>
    </source>
</evidence>
<evidence type="ECO:0000256" key="4">
    <source>
        <dbReference type="SAM" id="MobiDB-lite"/>
    </source>
</evidence>
<dbReference type="InterPro" id="IPR028081">
    <property type="entry name" value="Leu-bd"/>
</dbReference>
<evidence type="ECO:0000313" key="6">
    <source>
        <dbReference type="EMBL" id="QNT78036.1"/>
    </source>
</evidence>
<dbReference type="PANTHER" id="PTHR30483">
    <property type="entry name" value="LEUCINE-SPECIFIC-BINDING PROTEIN"/>
    <property type="match status" value="1"/>
</dbReference>
<dbReference type="CDD" id="cd06339">
    <property type="entry name" value="PBP1_YraM_LppC_lipoprotein-like"/>
    <property type="match status" value="1"/>
</dbReference>
<dbReference type="InterPro" id="IPR028082">
    <property type="entry name" value="Peripla_BP_I"/>
</dbReference>
<evidence type="ECO:0000256" key="3">
    <source>
        <dbReference type="ARBA" id="ARBA00022970"/>
    </source>
</evidence>
<dbReference type="Proteomes" id="UP000516349">
    <property type="component" value="Chromosome"/>
</dbReference>
<keyword evidence="2" id="KW-0732">Signal</keyword>
<dbReference type="AlphaFoldDB" id="A0A7H1NQH6"/>
<gene>
    <name evidence="6" type="primary">lpoA</name>
    <name evidence="6" type="ORF">JGUZn3_08030</name>
</gene>
<dbReference type="SUPFAM" id="SSF53822">
    <property type="entry name" value="Periplasmic binding protein-like I"/>
    <property type="match status" value="1"/>
</dbReference>
<organism evidence="6 7">
    <name type="scientific">Entomobacter blattae</name>
    <dbReference type="NCBI Taxonomy" id="2762277"/>
    <lineage>
        <taxon>Bacteria</taxon>
        <taxon>Pseudomonadati</taxon>
        <taxon>Pseudomonadota</taxon>
        <taxon>Alphaproteobacteria</taxon>
        <taxon>Acetobacterales</taxon>
        <taxon>Acetobacteraceae</taxon>
        <taxon>Entomobacter</taxon>
    </lineage>
</organism>
<keyword evidence="3" id="KW-0813">Transport</keyword>
<protein>
    <submittedName>
        <fullName evidence="6">Penicillin-binding protein activator LpoA</fullName>
    </submittedName>
</protein>
<dbReference type="EMBL" id="CP060244">
    <property type="protein sequence ID" value="QNT78036.1"/>
    <property type="molecule type" value="Genomic_DNA"/>
</dbReference>
<feature type="domain" description="Leucine-binding protein" evidence="5">
    <location>
        <begin position="59"/>
        <end position="206"/>
    </location>
</feature>
<dbReference type="RefSeq" id="WP_203414419.1">
    <property type="nucleotide sequence ID" value="NZ_CP060244.1"/>
</dbReference>
<dbReference type="KEGG" id="ebla:JGUZn3_08030"/>
<evidence type="ECO:0000256" key="2">
    <source>
        <dbReference type="ARBA" id="ARBA00022729"/>
    </source>
</evidence>
<name>A0A7H1NQH6_9PROT</name>
<evidence type="ECO:0000259" key="5">
    <source>
        <dbReference type="Pfam" id="PF13458"/>
    </source>
</evidence>
<dbReference type="PANTHER" id="PTHR30483:SF6">
    <property type="entry name" value="PERIPLASMIC BINDING PROTEIN OF ABC TRANSPORTER FOR NATURAL AMINO ACIDS"/>
    <property type="match status" value="1"/>
</dbReference>
<keyword evidence="3" id="KW-0029">Amino-acid transport</keyword>
<keyword evidence="7" id="KW-1185">Reference proteome</keyword>
<proteinExistence type="inferred from homology"/>
<dbReference type="Gene3D" id="3.40.50.2300">
    <property type="match status" value="2"/>
</dbReference>
<comment type="similarity">
    <text evidence="1">Belongs to the leucine-binding protein family.</text>
</comment>
<sequence>MYRNIFTVKGTNKKQGLPYGLAVCLLMGVAACSHSSPQSSGGEPALSSSVEQGGTTPGKVGIFLPLSGRNGGLGHNMLNAAKLALADEKDLTLDIHDSGGDMSRLVNTAIQNGDGIIIGPLTAENTGKLSSAAKMAGIPVLAFTSDIHQAQPGVWVMGITPEQQVAHLVKAAKAEGRQHFAAFLPDTALGHALGDGLISACEQENLAPAHITYHTSSKTGVVEAMKLFADYTGRQTQTSSSLSSSSASSSASSGNGGDNLLAELDPAATSSGAPQAAASPAVDQASSGTSSKAPQTLAPPAFDALLLGDTGVQLQYVIDALEEVQVSSQKVRILGPGLWAAFSSKLGSLAGAWYASSDPESRRGFVSKYLAKYHTSPKPLADLAYDSGALVGNLHKNGGYTVSNLTRPEGFLGVGGAFSLLPNGHVRRELAIFEIQPQGSAVMKKPAVQTTAEHSVKTNT</sequence>
<accession>A0A7H1NQH6</accession>
<feature type="compositionally biased region" description="Low complexity" evidence="4">
    <location>
        <begin position="266"/>
        <end position="287"/>
    </location>
</feature>